<reference evidence="1 2" key="1">
    <citation type="journal article" date="2012" name="J. Bacteriol.">
        <title>Genome Sequence of the Protease-Producing Bacterium Rheinheimera nanhaiensis E407-8T, Isolated from Deep-Sea Sediment of the South China Sea.</title>
        <authorList>
            <person name="Zhang X.-Y."/>
            <person name="Zhang Y.-J."/>
            <person name="Qin Q.-L."/>
            <person name="Xie B.-B."/>
            <person name="Chen X.-L."/>
            <person name="Zhou B.-C."/>
            <person name="Zhang Y.-Z."/>
        </authorList>
    </citation>
    <scope>NUCLEOTIDE SEQUENCE [LARGE SCALE GENOMIC DNA]</scope>
    <source>
        <strain evidence="1 2">E407-8</strain>
    </source>
</reference>
<proteinExistence type="predicted"/>
<dbReference type="RefSeq" id="WP_008218877.1">
    <property type="nucleotide sequence ID" value="NZ_BAFK01000003.1"/>
</dbReference>
<keyword evidence="2" id="KW-1185">Reference proteome</keyword>
<protein>
    <submittedName>
        <fullName evidence="1">Uncharacterized protein</fullName>
    </submittedName>
</protein>
<dbReference type="AlphaFoldDB" id="I1DUR9"/>
<dbReference type="EMBL" id="BAFK01000003">
    <property type="protein sequence ID" value="GAB57797.1"/>
    <property type="molecule type" value="Genomic_DNA"/>
</dbReference>
<comment type="caution">
    <text evidence="1">The sequence shown here is derived from an EMBL/GenBank/DDBJ whole genome shotgun (WGS) entry which is preliminary data.</text>
</comment>
<name>I1DUR9_9GAMM</name>
<accession>I1DUR9</accession>
<dbReference type="Proteomes" id="UP000004374">
    <property type="component" value="Unassembled WGS sequence"/>
</dbReference>
<sequence length="86" mass="8955">MSAISSQTGSNNAIVVQLSQPLRQAVPASQDIGLAQQAASADNRNQAEEAANEFIRVSSSIGRAASAGQLSREEAVAIYRQIASLL</sequence>
<dbReference type="OrthoDB" id="5771901at2"/>
<organism evidence="1 2">
    <name type="scientific">Rheinheimera nanhaiensis E407-8</name>
    <dbReference type="NCBI Taxonomy" id="562729"/>
    <lineage>
        <taxon>Bacteria</taxon>
        <taxon>Pseudomonadati</taxon>
        <taxon>Pseudomonadota</taxon>
        <taxon>Gammaproteobacteria</taxon>
        <taxon>Chromatiales</taxon>
        <taxon>Chromatiaceae</taxon>
        <taxon>Rheinheimera</taxon>
    </lineage>
</organism>
<dbReference type="STRING" id="562729.RNAN_0766"/>
<evidence type="ECO:0000313" key="1">
    <source>
        <dbReference type="EMBL" id="GAB57797.1"/>
    </source>
</evidence>
<gene>
    <name evidence="1" type="ORF">RNAN_0766</name>
</gene>
<evidence type="ECO:0000313" key="2">
    <source>
        <dbReference type="Proteomes" id="UP000004374"/>
    </source>
</evidence>